<protein>
    <submittedName>
        <fullName evidence="2">GMP synthase</fullName>
    </submittedName>
</protein>
<dbReference type="AlphaFoldDB" id="A0A8J8PYH0"/>
<dbReference type="SUPFAM" id="SSF52317">
    <property type="entry name" value="Class I glutamine amidotransferase-like"/>
    <property type="match status" value="1"/>
</dbReference>
<dbReference type="RefSeq" id="WP_148859971.1">
    <property type="nucleotide sequence ID" value="NZ_PHNJ01000015.1"/>
</dbReference>
<sequence length="219" mass="24108">MSEPTVLVVHNEVDEVYDYHPETLASYFPDRRECDFPAGERPSLEGIDGVVLSGSTAGVYERDAEPWIDEQAALVRDLVERRIPTLGVCFGHQLANAALGGRVEHVGMTHRLVATDLAADPLFDGVDPVVPAVHGDVVREPGAAMDVIASTDYCTPFATRHREAPLWTVQFHPEFTAELIERIAADFGWTETEYTAGDVTASRVLSNFRSLLRDTAQDE</sequence>
<dbReference type="Gene3D" id="3.40.50.880">
    <property type="match status" value="1"/>
</dbReference>
<gene>
    <name evidence="2" type="ORF">CV102_21085</name>
</gene>
<dbReference type="Pfam" id="PF00117">
    <property type="entry name" value="GATase"/>
    <property type="match status" value="1"/>
</dbReference>
<reference evidence="2" key="1">
    <citation type="submission" date="2017-11" db="EMBL/GenBank/DDBJ databases">
        <authorList>
            <person name="Kajale S.C."/>
            <person name="Sharma A."/>
        </authorList>
    </citation>
    <scope>NUCLEOTIDE SEQUENCE</scope>
    <source>
        <strain evidence="2">LS1_42</strain>
    </source>
</reference>
<dbReference type="EMBL" id="PHNJ01000015">
    <property type="protein sequence ID" value="TYL36770.1"/>
    <property type="molecule type" value="Genomic_DNA"/>
</dbReference>
<evidence type="ECO:0000259" key="1">
    <source>
        <dbReference type="Pfam" id="PF00117"/>
    </source>
</evidence>
<dbReference type="InterPro" id="IPR044992">
    <property type="entry name" value="ChyE-like"/>
</dbReference>
<organism evidence="2 3">
    <name type="scientific">Natronococcus pandeyae</name>
    <dbReference type="NCBI Taxonomy" id="2055836"/>
    <lineage>
        <taxon>Archaea</taxon>
        <taxon>Methanobacteriati</taxon>
        <taxon>Methanobacteriota</taxon>
        <taxon>Stenosarchaea group</taxon>
        <taxon>Halobacteria</taxon>
        <taxon>Halobacteriales</taxon>
        <taxon>Natrialbaceae</taxon>
        <taxon>Natronococcus</taxon>
    </lineage>
</organism>
<dbReference type="CDD" id="cd01741">
    <property type="entry name" value="GATase1_1"/>
    <property type="match status" value="1"/>
</dbReference>
<dbReference type="PANTHER" id="PTHR42695:SF5">
    <property type="entry name" value="GLUTAMINE AMIDOTRANSFERASE YLR126C-RELATED"/>
    <property type="match status" value="1"/>
</dbReference>
<dbReference type="GO" id="GO:0005829">
    <property type="term" value="C:cytosol"/>
    <property type="evidence" value="ECO:0007669"/>
    <property type="project" value="TreeGrafter"/>
</dbReference>
<comment type="caution">
    <text evidence="2">The sequence shown here is derived from an EMBL/GenBank/DDBJ whole genome shotgun (WGS) entry which is preliminary data.</text>
</comment>
<dbReference type="InterPro" id="IPR029062">
    <property type="entry name" value="Class_I_gatase-like"/>
</dbReference>
<proteinExistence type="predicted"/>
<dbReference type="PROSITE" id="PS51273">
    <property type="entry name" value="GATASE_TYPE_1"/>
    <property type="match status" value="1"/>
</dbReference>
<evidence type="ECO:0000313" key="2">
    <source>
        <dbReference type="EMBL" id="TYL36770.1"/>
    </source>
</evidence>
<dbReference type="Proteomes" id="UP000766904">
    <property type="component" value="Unassembled WGS sequence"/>
</dbReference>
<feature type="domain" description="Glutamine amidotransferase" evidence="1">
    <location>
        <begin position="43"/>
        <end position="178"/>
    </location>
</feature>
<accession>A0A8J8PYH0</accession>
<evidence type="ECO:0000313" key="3">
    <source>
        <dbReference type="Proteomes" id="UP000766904"/>
    </source>
</evidence>
<dbReference type="InterPro" id="IPR017926">
    <property type="entry name" value="GATASE"/>
</dbReference>
<dbReference type="PANTHER" id="PTHR42695">
    <property type="entry name" value="GLUTAMINE AMIDOTRANSFERASE YLR126C-RELATED"/>
    <property type="match status" value="1"/>
</dbReference>
<name>A0A8J8PYH0_9EURY</name>
<dbReference type="OrthoDB" id="3321at2157"/>
<keyword evidence="3" id="KW-1185">Reference proteome</keyword>